<reference evidence="4" key="1">
    <citation type="journal article" date="2019" name="Int. J. Syst. Evol. Microbiol.">
        <title>The Global Catalogue of Microorganisms (GCM) 10K type strain sequencing project: providing services to taxonomists for standard genome sequencing and annotation.</title>
        <authorList>
            <consortium name="The Broad Institute Genomics Platform"/>
            <consortium name="The Broad Institute Genome Sequencing Center for Infectious Disease"/>
            <person name="Wu L."/>
            <person name="Ma J."/>
        </authorList>
    </citation>
    <scope>NUCLEOTIDE SEQUENCE [LARGE SCALE GENOMIC DNA]</scope>
    <source>
        <strain evidence="4">CGMCC 1.12286</strain>
    </source>
</reference>
<feature type="domain" description="Polysaccharide biosynthesis protein CapD-like" evidence="2">
    <location>
        <begin position="8"/>
        <end position="282"/>
    </location>
</feature>
<dbReference type="InterPro" id="IPR003869">
    <property type="entry name" value="Polysac_CapD-like"/>
</dbReference>
<dbReference type="Proteomes" id="UP001597079">
    <property type="component" value="Unassembled WGS sequence"/>
</dbReference>
<sequence>MFEQQTCLITGGTGSWGHELTRKLLNLSQPPKEIRIFSRNEYAQVQMQRAFPADAPLSFVIGDVRDGNALMEACKGVDYVFHLAALKHVPICEKQPLEALKTNVTGTKNVIQASIANKVKKVIDVSTDKAVDPINFYGMTKAIGEKLILHANHDSEFTKFVCIRGGNVLGTNGSVVPLFKQQIQTTGRLQLTDRRMTRFFLTVSEAIDLLLTAAEVALGGETFVMKMKSCKIEDLANVMAKQLSQKRVPITEIGVRPGEKLHEVLVSRQEALHTYVYSDQYYVILPTHGFEDLQEVYRHYQPATFVEYDSNAGLLKKPAIEAMLRTGGFLS</sequence>
<dbReference type="InterPro" id="IPR051203">
    <property type="entry name" value="Polysaccharide_Synthase-Rel"/>
</dbReference>
<accession>A0ABW4JJZ7</accession>
<evidence type="ECO:0000256" key="1">
    <source>
        <dbReference type="ARBA" id="ARBA00007430"/>
    </source>
</evidence>
<gene>
    <name evidence="3" type="ORF">ACFSB2_15505</name>
</gene>
<dbReference type="EMBL" id="JBHUCX010000044">
    <property type="protein sequence ID" value="MFD1676110.1"/>
    <property type="molecule type" value="Genomic_DNA"/>
</dbReference>
<evidence type="ECO:0000313" key="4">
    <source>
        <dbReference type="Proteomes" id="UP001597079"/>
    </source>
</evidence>
<keyword evidence="4" id="KW-1185">Reference proteome</keyword>
<proteinExistence type="inferred from homology"/>
<dbReference type="CDD" id="cd05237">
    <property type="entry name" value="UDP_invert_4-6DH_SDR_e"/>
    <property type="match status" value="1"/>
</dbReference>
<dbReference type="RefSeq" id="WP_377944003.1">
    <property type="nucleotide sequence ID" value="NZ_JBHUCX010000044.1"/>
</dbReference>
<protein>
    <submittedName>
        <fullName evidence="3">Polysaccharide biosynthesis protein</fullName>
    </submittedName>
</protein>
<dbReference type="Pfam" id="PF02719">
    <property type="entry name" value="Polysacc_synt_2"/>
    <property type="match status" value="1"/>
</dbReference>
<comment type="caution">
    <text evidence="3">The sequence shown here is derived from an EMBL/GenBank/DDBJ whole genome shotgun (WGS) entry which is preliminary data.</text>
</comment>
<dbReference type="PANTHER" id="PTHR43318">
    <property type="entry name" value="UDP-N-ACETYLGLUCOSAMINE 4,6-DEHYDRATASE"/>
    <property type="match status" value="1"/>
</dbReference>
<dbReference type="Gene3D" id="3.40.50.720">
    <property type="entry name" value="NAD(P)-binding Rossmann-like Domain"/>
    <property type="match status" value="1"/>
</dbReference>
<evidence type="ECO:0000259" key="2">
    <source>
        <dbReference type="Pfam" id="PF02719"/>
    </source>
</evidence>
<organism evidence="3 4">
    <name type="scientific">Alicyclobacillus fodiniaquatilis</name>
    <dbReference type="NCBI Taxonomy" id="1661150"/>
    <lineage>
        <taxon>Bacteria</taxon>
        <taxon>Bacillati</taxon>
        <taxon>Bacillota</taxon>
        <taxon>Bacilli</taxon>
        <taxon>Bacillales</taxon>
        <taxon>Alicyclobacillaceae</taxon>
        <taxon>Alicyclobacillus</taxon>
    </lineage>
</organism>
<evidence type="ECO:0000313" key="3">
    <source>
        <dbReference type="EMBL" id="MFD1676110.1"/>
    </source>
</evidence>
<comment type="similarity">
    <text evidence="1">Belongs to the polysaccharide synthase family.</text>
</comment>
<dbReference type="SUPFAM" id="SSF51735">
    <property type="entry name" value="NAD(P)-binding Rossmann-fold domains"/>
    <property type="match status" value="1"/>
</dbReference>
<dbReference type="PANTHER" id="PTHR43318:SF2">
    <property type="entry name" value="UDP-N-ACETYLGLUCOSAMINE 4,6-DEHYDRATASE (INVERTING)"/>
    <property type="match status" value="1"/>
</dbReference>
<name>A0ABW4JJZ7_9BACL</name>
<dbReference type="InterPro" id="IPR036291">
    <property type="entry name" value="NAD(P)-bd_dom_sf"/>
</dbReference>